<sequence>MPPGQERADSPMDEEDPLVSRRDSSDSTKKHEEMAIKPPDIVVLLEAQTGALLSLAIATGCLLMLVGYMRSIKGGCRACREAQRYMDSVGDDSADACDDFYQHVCGRWDNATPENSFVDYLRHHSWIRLRSALEQYPWKTRRLSWTFEMISTLYEHCQRELNVPRDLLYMTERVAEVTGLSWETLYRNHDVAAWIDILLRMSLVYDMRVLLAIDYGSDIGCSLTLRPIADGEKLSSQRVRELLDDATRLLRGENKFESALLDQYPNVVRMHADISTPPAQSSDSSLENAAASDAFAMLRVGSAEDWISSLARYTSNATNVADDCLVDVHSAKGLQFILELFFKAHRAVMALYLYVHLLNKASEMASMAGTRAMAQRHCQREIMRPELFAARYAMSVYTLTSEDVLVGVRTTMAQVLVNILALVMPPESDDYHAGEHPELLQALAQTIRFHSFRSTFEERFLRLETHNVTYAEFPQNLTLYDAIFIGALRLKSGYLMYEQASCSSENPDQAELFAFDVTPPCVAAAVLVPPMYYDGAEHGRNYGALGTAFGASLAKTLLRLSADGSPLQKHARRILLDRVQFCHGDAAMSLTDEAVEELAAYALGVRAARRAFYKAVEWAGLSPEELQRQRRLFLKASCLLTCLHSHAKASSALDVSQLCNVALRHLPDFCEVFGCHVAAPARPSMVCTSLL</sequence>
<name>A0ACB8D7T6_DERSI</name>
<comment type="caution">
    <text evidence="1">The sequence shown here is derived from an EMBL/GenBank/DDBJ whole genome shotgun (WGS) entry which is preliminary data.</text>
</comment>
<protein>
    <submittedName>
        <fullName evidence="1">Uncharacterized protein</fullName>
    </submittedName>
</protein>
<dbReference type="Proteomes" id="UP000821865">
    <property type="component" value="Chromosome 3"/>
</dbReference>
<proteinExistence type="predicted"/>
<evidence type="ECO:0000313" key="1">
    <source>
        <dbReference type="EMBL" id="KAH7960329.1"/>
    </source>
</evidence>
<evidence type="ECO:0000313" key="2">
    <source>
        <dbReference type="Proteomes" id="UP000821865"/>
    </source>
</evidence>
<gene>
    <name evidence="1" type="ORF">HPB49_018726</name>
</gene>
<organism evidence="1 2">
    <name type="scientific">Dermacentor silvarum</name>
    <name type="common">Tick</name>
    <dbReference type="NCBI Taxonomy" id="543639"/>
    <lineage>
        <taxon>Eukaryota</taxon>
        <taxon>Metazoa</taxon>
        <taxon>Ecdysozoa</taxon>
        <taxon>Arthropoda</taxon>
        <taxon>Chelicerata</taxon>
        <taxon>Arachnida</taxon>
        <taxon>Acari</taxon>
        <taxon>Parasitiformes</taxon>
        <taxon>Ixodida</taxon>
        <taxon>Ixodoidea</taxon>
        <taxon>Ixodidae</taxon>
        <taxon>Rhipicephalinae</taxon>
        <taxon>Dermacentor</taxon>
    </lineage>
</organism>
<accession>A0ACB8D7T6</accession>
<dbReference type="EMBL" id="CM023472">
    <property type="protein sequence ID" value="KAH7960329.1"/>
    <property type="molecule type" value="Genomic_DNA"/>
</dbReference>
<reference evidence="1" key="1">
    <citation type="submission" date="2020-05" db="EMBL/GenBank/DDBJ databases">
        <title>Large-scale comparative analyses of tick genomes elucidate their genetic diversity and vector capacities.</title>
        <authorList>
            <person name="Jia N."/>
            <person name="Wang J."/>
            <person name="Shi W."/>
            <person name="Du L."/>
            <person name="Sun Y."/>
            <person name="Zhan W."/>
            <person name="Jiang J."/>
            <person name="Wang Q."/>
            <person name="Zhang B."/>
            <person name="Ji P."/>
            <person name="Sakyi L.B."/>
            <person name="Cui X."/>
            <person name="Yuan T."/>
            <person name="Jiang B."/>
            <person name="Yang W."/>
            <person name="Lam T.T.-Y."/>
            <person name="Chang Q."/>
            <person name="Ding S."/>
            <person name="Wang X."/>
            <person name="Zhu J."/>
            <person name="Ruan X."/>
            <person name="Zhao L."/>
            <person name="Wei J."/>
            <person name="Que T."/>
            <person name="Du C."/>
            <person name="Cheng J."/>
            <person name="Dai P."/>
            <person name="Han X."/>
            <person name="Huang E."/>
            <person name="Gao Y."/>
            <person name="Liu J."/>
            <person name="Shao H."/>
            <person name="Ye R."/>
            <person name="Li L."/>
            <person name="Wei W."/>
            <person name="Wang X."/>
            <person name="Wang C."/>
            <person name="Yang T."/>
            <person name="Huo Q."/>
            <person name="Li W."/>
            <person name="Guo W."/>
            <person name="Chen H."/>
            <person name="Zhou L."/>
            <person name="Ni X."/>
            <person name="Tian J."/>
            <person name="Zhou Y."/>
            <person name="Sheng Y."/>
            <person name="Liu T."/>
            <person name="Pan Y."/>
            <person name="Xia L."/>
            <person name="Li J."/>
            <person name="Zhao F."/>
            <person name="Cao W."/>
        </authorList>
    </citation>
    <scope>NUCLEOTIDE SEQUENCE</scope>
    <source>
        <strain evidence="1">Dsil-2018</strain>
    </source>
</reference>
<keyword evidence="2" id="KW-1185">Reference proteome</keyword>